<feature type="compositionally biased region" description="Polar residues" evidence="1">
    <location>
        <begin position="49"/>
        <end position="64"/>
    </location>
</feature>
<feature type="compositionally biased region" description="Acidic residues" evidence="1">
    <location>
        <begin position="219"/>
        <end position="229"/>
    </location>
</feature>
<name>A0A8R2DQF5_BOMMO</name>
<reference evidence="2" key="2">
    <citation type="submission" date="2022-06" db="UniProtKB">
        <authorList>
            <consortium name="EnsemblMetazoa"/>
        </authorList>
    </citation>
    <scope>IDENTIFICATION</scope>
    <source>
        <strain evidence="2">p50T (Dazao)</strain>
    </source>
</reference>
<feature type="compositionally biased region" description="Polar residues" evidence="1">
    <location>
        <begin position="76"/>
        <end position="94"/>
    </location>
</feature>
<dbReference type="KEGG" id="bmor:110386513"/>
<evidence type="ECO:0000313" key="3">
    <source>
        <dbReference type="Proteomes" id="UP000005204"/>
    </source>
</evidence>
<reference evidence="3" key="1">
    <citation type="journal article" date="2008" name="Insect Biochem. Mol. Biol.">
        <title>The genome of a lepidopteran model insect, the silkworm Bombyx mori.</title>
        <authorList>
            <consortium name="International Silkworm Genome Consortium"/>
        </authorList>
    </citation>
    <scope>NUCLEOTIDE SEQUENCE [LARGE SCALE GENOMIC DNA]</scope>
    <source>
        <strain evidence="3">p50T</strain>
    </source>
</reference>
<organism evidence="2 3">
    <name type="scientific">Bombyx mori</name>
    <name type="common">Silk moth</name>
    <dbReference type="NCBI Taxonomy" id="7091"/>
    <lineage>
        <taxon>Eukaryota</taxon>
        <taxon>Metazoa</taxon>
        <taxon>Ecdysozoa</taxon>
        <taxon>Arthropoda</taxon>
        <taxon>Hexapoda</taxon>
        <taxon>Insecta</taxon>
        <taxon>Pterygota</taxon>
        <taxon>Neoptera</taxon>
        <taxon>Endopterygota</taxon>
        <taxon>Lepidoptera</taxon>
        <taxon>Glossata</taxon>
        <taxon>Ditrysia</taxon>
        <taxon>Bombycoidea</taxon>
        <taxon>Bombycidae</taxon>
        <taxon>Bombycinae</taxon>
        <taxon>Bombyx</taxon>
    </lineage>
</organism>
<proteinExistence type="predicted"/>
<dbReference type="AlphaFoldDB" id="A0A8R2DQF5"/>
<keyword evidence="3" id="KW-1185">Reference proteome</keyword>
<accession>A0A8R2DQF5</accession>
<protein>
    <submittedName>
        <fullName evidence="2">Uncharacterized protein</fullName>
    </submittedName>
</protein>
<feature type="compositionally biased region" description="Low complexity" evidence="1">
    <location>
        <begin position="95"/>
        <end position="104"/>
    </location>
</feature>
<evidence type="ECO:0000313" key="2">
    <source>
        <dbReference type="EnsemblMetazoa" id="XP_021208583.2"/>
    </source>
</evidence>
<feature type="region of interest" description="Disordered" evidence="1">
    <location>
        <begin position="157"/>
        <end position="229"/>
    </location>
</feature>
<dbReference type="GeneID" id="110386513"/>
<feature type="compositionally biased region" description="Low complexity" evidence="1">
    <location>
        <begin position="160"/>
        <end position="170"/>
    </location>
</feature>
<feature type="region of interest" description="Disordered" evidence="1">
    <location>
        <begin position="1"/>
        <end position="118"/>
    </location>
</feature>
<dbReference type="Proteomes" id="UP000005204">
    <property type="component" value="Unassembled WGS sequence"/>
</dbReference>
<sequence>MGNSAGRARHQVASVTRGPQQPTPAGRGLSPDTTPHRPRNVQAEEYLSNVINPESENPPQQPYTQPIVGGLRSLAPGQQQPGTASPPYGSQNPASPQGQVSQQPSVPPPYQQPGGCPQPGLLQPAVCASCFAWLTSLWSCFNVASCMKPNVADPVNPNQASLNPPLASSTPPNPPHPGATAPPQLNANAYPPSPAVAGHTDGRLSDDPESVSTLSASSDIDDDSGSYDE</sequence>
<evidence type="ECO:0000256" key="1">
    <source>
        <dbReference type="SAM" id="MobiDB-lite"/>
    </source>
</evidence>
<dbReference type="EnsemblMetazoa" id="XM_021352908.2">
    <property type="protein sequence ID" value="XP_021208583.2"/>
    <property type="gene ID" value="LOC110386513"/>
</dbReference>
<dbReference type="RefSeq" id="XP_021208583.2">
    <property type="nucleotide sequence ID" value="XM_021352908.3"/>
</dbReference>